<evidence type="ECO:0000256" key="1">
    <source>
        <dbReference type="ARBA" id="ARBA00013332"/>
    </source>
</evidence>
<proteinExistence type="predicted"/>
<dbReference type="InterPro" id="IPR001867">
    <property type="entry name" value="OmpR/PhoB-type_DNA-bd"/>
</dbReference>
<dbReference type="Gene3D" id="1.10.10.10">
    <property type="entry name" value="Winged helix-like DNA-binding domain superfamily/Winged helix DNA-binding domain"/>
    <property type="match status" value="1"/>
</dbReference>
<dbReference type="GO" id="GO:0006355">
    <property type="term" value="P:regulation of DNA-templated transcription"/>
    <property type="evidence" value="ECO:0007669"/>
    <property type="project" value="InterPro"/>
</dbReference>
<keyword evidence="5 9" id="KW-0238">DNA-binding</keyword>
<comment type="function">
    <text evidence="7">This protein is a positive regulator for the phosphate regulon. Transcription of this operon is positively regulated by PhoB and PhoR when phosphate is limited.</text>
</comment>
<evidence type="ECO:0000256" key="8">
    <source>
        <dbReference type="PROSITE-ProRule" id="PRU00169"/>
    </source>
</evidence>
<dbReference type="Gene3D" id="3.40.50.2300">
    <property type="match status" value="1"/>
</dbReference>
<reference evidence="13 14" key="1">
    <citation type="submission" date="2015-05" db="EMBL/GenBank/DDBJ databases">
        <title>Photobacterium galathea sp. nov.</title>
        <authorList>
            <person name="Machado H."/>
            <person name="Gram L."/>
        </authorList>
    </citation>
    <scope>NUCLEOTIDE SEQUENCE [LARGE SCALE GENOMIC DNA]</scope>
    <source>
        <strain evidence="13 14">DSM 25995</strain>
    </source>
</reference>
<organism evidence="13 14">
    <name type="scientific">Photobacterium aphoticum</name>
    <dbReference type="NCBI Taxonomy" id="754436"/>
    <lineage>
        <taxon>Bacteria</taxon>
        <taxon>Pseudomonadati</taxon>
        <taxon>Pseudomonadota</taxon>
        <taxon>Gammaproteobacteria</taxon>
        <taxon>Vibrionales</taxon>
        <taxon>Vibrionaceae</taxon>
        <taxon>Photobacterium</taxon>
    </lineage>
</organism>
<dbReference type="SMART" id="SM00448">
    <property type="entry name" value="REC"/>
    <property type="match status" value="1"/>
</dbReference>
<dbReference type="PANTHER" id="PTHR48111">
    <property type="entry name" value="REGULATOR OF RPOS"/>
    <property type="match status" value="1"/>
</dbReference>
<dbReference type="Pfam" id="PF00072">
    <property type="entry name" value="Response_reg"/>
    <property type="match status" value="1"/>
</dbReference>
<dbReference type="InterPro" id="IPR036388">
    <property type="entry name" value="WH-like_DNA-bd_sf"/>
</dbReference>
<dbReference type="PROSITE" id="PS50110">
    <property type="entry name" value="RESPONSE_REGULATORY"/>
    <property type="match status" value="1"/>
</dbReference>
<dbReference type="FunFam" id="1.10.10.10:FF:000018">
    <property type="entry name" value="DNA-binding response regulator ResD"/>
    <property type="match status" value="1"/>
</dbReference>
<evidence type="ECO:0000256" key="7">
    <source>
        <dbReference type="ARBA" id="ARBA00024735"/>
    </source>
</evidence>
<comment type="caution">
    <text evidence="13">The sequence shown here is derived from an EMBL/GenBank/DDBJ whole genome shotgun (WGS) entry which is preliminary data.</text>
</comment>
<evidence type="ECO:0000256" key="3">
    <source>
        <dbReference type="ARBA" id="ARBA00023012"/>
    </source>
</evidence>
<evidence type="ECO:0000313" key="14">
    <source>
        <dbReference type="Proteomes" id="UP000036426"/>
    </source>
</evidence>
<dbReference type="AlphaFoldDB" id="A0A0J1GRX4"/>
<evidence type="ECO:0000256" key="10">
    <source>
        <dbReference type="SAM" id="MobiDB-lite"/>
    </source>
</evidence>
<dbReference type="GO" id="GO:0005829">
    <property type="term" value="C:cytosol"/>
    <property type="evidence" value="ECO:0007669"/>
    <property type="project" value="TreeGrafter"/>
</dbReference>
<dbReference type="SUPFAM" id="SSF52172">
    <property type="entry name" value="CheY-like"/>
    <property type="match status" value="1"/>
</dbReference>
<dbReference type="PANTHER" id="PTHR48111:SF21">
    <property type="entry name" value="DNA-BINDING DUAL MASTER TRANSCRIPTIONAL REGULATOR RPAA"/>
    <property type="match status" value="1"/>
</dbReference>
<feature type="domain" description="OmpR/PhoB-type" evidence="12">
    <location>
        <begin position="163"/>
        <end position="262"/>
    </location>
</feature>
<accession>A0A0J1GRX4</accession>
<dbReference type="Proteomes" id="UP000036426">
    <property type="component" value="Unassembled WGS sequence"/>
</dbReference>
<feature type="region of interest" description="Disordered" evidence="10">
    <location>
        <begin position="123"/>
        <end position="161"/>
    </location>
</feature>
<keyword evidence="6" id="KW-0804">Transcription</keyword>
<evidence type="ECO:0000259" key="12">
    <source>
        <dbReference type="PROSITE" id="PS51755"/>
    </source>
</evidence>
<dbReference type="SUPFAM" id="SSF46894">
    <property type="entry name" value="C-terminal effector domain of the bipartite response regulators"/>
    <property type="match status" value="1"/>
</dbReference>
<dbReference type="GO" id="GO:0000976">
    <property type="term" value="F:transcription cis-regulatory region binding"/>
    <property type="evidence" value="ECO:0007669"/>
    <property type="project" value="TreeGrafter"/>
</dbReference>
<dbReference type="OrthoDB" id="9802426at2"/>
<dbReference type="GO" id="GO:0000156">
    <property type="term" value="F:phosphorelay response regulator activity"/>
    <property type="evidence" value="ECO:0007669"/>
    <property type="project" value="TreeGrafter"/>
</dbReference>
<dbReference type="InterPro" id="IPR039420">
    <property type="entry name" value="WalR-like"/>
</dbReference>
<dbReference type="EMBL" id="LDOV01000006">
    <property type="protein sequence ID" value="KLV02495.1"/>
    <property type="molecule type" value="Genomic_DNA"/>
</dbReference>
<dbReference type="Pfam" id="PF00486">
    <property type="entry name" value="Trans_reg_C"/>
    <property type="match status" value="1"/>
</dbReference>
<sequence>MILMVEDDSDLADLISMHLSFQGHDVMRTVTLKEAQQLLTQTAFDLLVLDRGLTDGDGLTLCQQVRSAHFTLQDPWLPVLFLTARDTERDKVDGLESGADDYLTKPFSVLEFQARVRSLLRRQYAQQQRTSTQPETESSSERTPTDSSHSTKTREAPLSSEEDDVLIFDGLIITPERHHVALNQQTIPLTATEFTLLHFMAQRPGRVYSKDELLQQVWQTDFAGYHHTVCSTINRLRTKLAPTGHDHKYIHTVWGVGYKFEA</sequence>
<dbReference type="PATRIC" id="fig|754436.4.peg.635"/>
<keyword evidence="3" id="KW-0902">Two-component regulatory system</keyword>
<keyword evidence="4" id="KW-0805">Transcription regulation</keyword>
<dbReference type="SMART" id="SM00862">
    <property type="entry name" value="Trans_reg_C"/>
    <property type="match status" value="1"/>
</dbReference>
<dbReference type="GO" id="GO:0032993">
    <property type="term" value="C:protein-DNA complex"/>
    <property type="evidence" value="ECO:0007669"/>
    <property type="project" value="TreeGrafter"/>
</dbReference>
<dbReference type="PROSITE" id="PS51755">
    <property type="entry name" value="OMPR_PHOB"/>
    <property type="match status" value="1"/>
</dbReference>
<dbReference type="Gene3D" id="6.10.250.690">
    <property type="match status" value="1"/>
</dbReference>
<feature type="DNA-binding region" description="OmpR/PhoB-type" evidence="9">
    <location>
        <begin position="163"/>
        <end position="262"/>
    </location>
</feature>
<evidence type="ECO:0000256" key="4">
    <source>
        <dbReference type="ARBA" id="ARBA00023015"/>
    </source>
</evidence>
<evidence type="ECO:0000256" key="6">
    <source>
        <dbReference type="ARBA" id="ARBA00023163"/>
    </source>
</evidence>
<evidence type="ECO:0000313" key="13">
    <source>
        <dbReference type="EMBL" id="KLV02495.1"/>
    </source>
</evidence>
<feature type="domain" description="Response regulatory" evidence="11">
    <location>
        <begin position="1"/>
        <end position="120"/>
    </location>
</feature>
<keyword evidence="2 8" id="KW-0597">Phosphoprotein</keyword>
<gene>
    <name evidence="13" type="ORF">ABT58_03005</name>
</gene>
<feature type="modified residue" description="4-aspartylphosphate" evidence="8">
    <location>
        <position position="50"/>
    </location>
</feature>
<dbReference type="CDD" id="cd00383">
    <property type="entry name" value="trans_reg_C"/>
    <property type="match status" value="1"/>
</dbReference>
<feature type="compositionally biased region" description="Low complexity" evidence="10">
    <location>
        <begin position="126"/>
        <end position="137"/>
    </location>
</feature>
<dbReference type="InterPro" id="IPR016032">
    <property type="entry name" value="Sig_transdc_resp-reg_C-effctor"/>
</dbReference>
<keyword evidence="14" id="KW-1185">Reference proteome</keyword>
<dbReference type="InterPro" id="IPR001789">
    <property type="entry name" value="Sig_transdc_resp-reg_receiver"/>
</dbReference>
<evidence type="ECO:0000256" key="2">
    <source>
        <dbReference type="ARBA" id="ARBA00022553"/>
    </source>
</evidence>
<dbReference type="RefSeq" id="WP_047872886.1">
    <property type="nucleotide sequence ID" value="NZ_BMYC01000027.1"/>
</dbReference>
<evidence type="ECO:0000256" key="9">
    <source>
        <dbReference type="PROSITE-ProRule" id="PRU01091"/>
    </source>
</evidence>
<evidence type="ECO:0000256" key="5">
    <source>
        <dbReference type="ARBA" id="ARBA00023125"/>
    </source>
</evidence>
<dbReference type="InterPro" id="IPR011006">
    <property type="entry name" value="CheY-like_superfamily"/>
</dbReference>
<name>A0A0J1GRX4_9GAMM</name>
<protein>
    <recommendedName>
        <fullName evidence="1">Phosphate regulon transcriptional regulatory protein PhoB</fullName>
    </recommendedName>
</protein>
<evidence type="ECO:0000259" key="11">
    <source>
        <dbReference type="PROSITE" id="PS50110"/>
    </source>
</evidence>